<evidence type="ECO:0000256" key="1">
    <source>
        <dbReference type="SAM" id="MobiDB-lite"/>
    </source>
</evidence>
<feature type="region of interest" description="Disordered" evidence="1">
    <location>
        <begin position="1"/>
        <end position="43"/>
    </location>
</feature>
<protein>
    <submittedName>
        <fullName evidence="2">Uncharacterized protein</fullName>
    </submittedName>
</protein>
<organism evidence="2 3">
    <name type="scientific">Aldrovandia affinis</name>
    <dbReference type="NCBI Taxonomy" id="143900"/>
    <lineage>
        <taxon>Eukaryota</taxon>
        <taxon>Metazoa</taxon>
        <taxon>Chordata</taxon>
        <taxon>Craniata</taxon>
        <taxon>Vertebrata</taxon>
        <taxon>Euteleostomi</taxon>
        <taxon>Actinopterygii</taxon>
        <taxon>Neopterygii</taxon>
        <taxon>Teleostei</taxon>
        <taxon>Notacanthiformes</taxon>
        <taxon>Halosauridae</taxon>
        <taxon>Aldrovandia</taxon>
    </lineage>
</organism>
<feature type="compositionally biased region" description="Basic and acidic residues" evidence="1">
    <location>
        <begin position="18"/>
        <end position="29"/>
    </location>
</feature>
<dbReference type="Proteomes" id="UP001221898">
    <property type="component" value="Unassembled WGS sequence"/>
</dbReference>
<dbReference type="EMBL" id="JAINUG010001036">
    <property type="protein sequence ID" value="KAJ8358321.1"/>
    <property type="molecule type" value="Genomic_DNA"/>
</dbReference>
<accession>A0AAD7R2N2</accession>
<proteinExistence type="predicted"/>
<dbReference type="AlphaFoldDB" id="A0AAD7R2N2"/>
<reference evidence="2" key="1">
    <citation type="journal article" date="2023" name="Science">
        <title>Genome structures resolve the early diversification of teleost fishes.</title>
        <authorList>
            <person name="Parey E."/>
            <person name="Louis A."/>
            <person name="Montfort J."/>
            <person name="Bouchez O."/>
            <person name="Roques C."/>
            <person name="Iampietro C."/>
            <person name="Lluch J."/>
            <person name="Castinel A."/>
            <person name="Donnadieu C."/>
            <person name="Desvignes T."/>
            <person name="Floi Bucao C."/>
            <person name="Jouanno E."/>
            <person name="Wen M."/>
            <person name="Mejri S."/>
            <person name="Dirks R."/>
            <person name="Jansen H."/>
            <person name="Henkel C."/>
            <person name="Chen W.J."/>
            <person name="Zahm M."/>
            <person name="Cabau C."/>
            <person name="Klopp C."/>
            <person name="Thompson A.W."/>
            <person name="Robinson-Rechavi M."/>
            <person name="Braasch I."/>
            <person name="Lecointre G."/>
            <person name="Bobe J."/>
            <person name="Postlethwait J.H."/>
            <person name="Berthelot C."/>
            <person name="Roest Crollius H."/>
            <person name="Guiguen Y."/>
        </authorList>
    </citation>
    <scope>NUCLEOTIDE SEQUENCE</scope>
    <source>
        <strain evidence="2">NC1722</strain>
    </source>
</reference>
<sequence>MVFRGSSEFAEAISPERSAAEMGEKERSSPRHPSRNTADDAAVWALPKLDEKPPTIQTPFAAVSRTYAAGRNYAAASAPRRVPKV</sequence>
<evidence type="ECO:0000313" key="2">
    <source>
        <dbReference type="EMBL" id="KAJ8358321.1"/>
    </source>
</evidence>
<keyword evidence="3" id="KW-1185">Reference proteome</keyword>
<name>A0AAD7R2N2_9TELE</name>
<comment type="caution">
    <text evidence="2">The sequence shown here is derived from an EMBL/GenBank/DDBJ whole genome shotgun (WGS) entry which is preliminary data.</text>
</comment>
<evidence type="ECO:0000313" key="3">
    <source>
        <dbReference type="Proteomes" id="UP001221898"/>
    </source>
</evidence>
<gene>
    <name evidence="2" type="ORF">AAFF_G00014620</name>
</gene>